<protein>
    <submittedName>
        <fullName evidence="1">Uncharacterized protein</fullName>
    </submittedName>
</protein>
<keyword evidence="2" id="KW-1185">Reference proteome</keyword>
<evidence type="ECO:0000313" key="2">
    <source>
        <dbReference type="Proteomes" id="UP001210261"/>
    </source>
</evidence>
<dbReference type="RefSeq" id="WP_271020662.1">
    <property type="nucleotide sequence ID" value="NZ_JAQHXR010000001.1"/>
</dbReference>
<evidence type="ECO:0000313" key="1">
    <source>
        <dbReference type="EMBL" id="MDA3968370.1"/>
    </source>
</evidence>
<gene>
    <name evidence="1" type="ORF">PF021_01620</name>
</gene>
<dbReference type="EMBL" id="JAQHXR010000001">
    <property type="protein sequence ID" value="MDA3968370.1"/>
    <property type="molecule type" value="Genomic_DNA"/>
</dbReference>
<comment type="caution">
    <text evidence="1">The sequence shown here is derived from an EMBL/GenBank/DDBJ whole genome shotgun (WGS) entry which is preliminary data.</text>
</comment>
<organism evidence="1 2">
    <name type="scientific">Helicobacter ibis</name>
    <dbReference type="NCBI Taxonomy" id="2962633"/>
    <lineage>
        <taxon>Bacteria</taxon>
        <taxon>Pseudomonadati</taxon>
        <taxon>Campylobacterota</taxon>
        <taxon>Epsilonproteobacteria</taxon>
        <taxon>Campylobacterales</taxon>
        <taxon>Helicobacteraceae</taxon>
        <taxon>Helicobacter</taxon>
    </lineage>
</organism>
<reference evidence="1 2" key="1">
    <citation type="submission" date="2023-01" db="EMBL/GenBank/DDBJ databases">
        <title>Description of Helicobacter ibis sp. nov. isolated from faecal droppings of black-faced ibis (Theristicus melanopis).</title>
        <authorList>
            <person name="Lopez-Cantillo M."/>
            <person name="Vidal-Veuthey B."/>
            <person name="Mella A."/>
            <person name="De La Haba R."/>
            <person name="Collado L."/>
        </authorList>
    </citation>
    <scope>NUCLEOTIDE SEQUENCE [LARGE SCALE GENOMIC DNA]</scope>
    <source>
        <strain evidence="1 2">A82</strain>
    </source>
</reference>
<dbReference type="Proteomes" id="UP001210261">
    <property type="component" value="Unassembled WGS sequence"/>
</dbReference>
<accession>A0ABT4VCD9</accession>
<name>A0ABT4VCD9_9HELI</name>
<proteinExistence type="predicted"/>
<sequence length="69" mass="8335">MKNAHIHYSFLLINFNIYRFLTQANIPHSNQLRQYYKQHLEGSLQNCIKENLCNQKTSKQIYDYLKSNN</sequence>